<dbReference type="EMBL" id="LAZR01001383">
    <property type="protein sequence ID" value="KKN45533.1"/>
    <property type="molecule type" value="Genomic_DNA"/>
</dbReference>
<evidence type="ECO:0000256" key="7">
    <source>
        <dbReference type="SAM" id="Phobius"/>
    </source>
</evidence>
<dbReference type="Pfam" id="PF02706">
    <property type="entry name" value="Wzz"/>
    <property type="match status" value="1"/>
</dbReference>
<evidence type="ECO:0000256" key="5">
    <source>
        <dbReference type="ARBA" id="ARBA00023136"/>
    </source>
</evidence>
<keyword evidence="3 7" id="KW-0812">Transmembrane</keyword>
<keyword evidence="2" id="KW-1003">Cell membrane</keyword>
<dbReference type="InterPro" id="IPR050445">
    <property type="entry name" value="Bact_polysacc_biosynth/exp"/>
</dbReference>
<evidence type="ECO:0000256" key="1">
    <source>
        <dbReference type="ARBA" id="ARBA00004651"/>
    </source>
</evidence>
<sequence length="332" mass="38504">MDENEIELMNFLNIIWKRKWLIILPTFLLVIASGVISFLLPPTWQIDAIIEPSKFIVRTEAGQFEEVVVVDPKQISGQINEASYNNTIAAELNLDIRKFPELKAENLIDTNLVLVSIRENDVEKAKLILHSLLNHLKSELDKKVNIELKEVDSQIKSRQIENSRIEEEIKINKNKLNIIKQRKKGIEKEVSDIGKKVVSLEKEQRLSLKKENRSESESLAMLLYSNEIQQSLQYHSELTELLSSKRIEEENINLKIENKEERRNQLENEIGNLEEKKGRIDYAKFIKEPTSSLWPVAPNKKLNVLIAGMFSLLIFTILAFFLEFLEKQKVKS</sequence>
<keyword evidence="6" id="KW-0175">Coiled coil</keyword>
<comment type="subcellular location">
    <subcellularLocation>
        <location evidence="1">Cell membrane</location>
        <topology evidence="1">Multi-pass membrane protein</topology>
    </subcellularLocation>
</comment>
<gene>
    <name evidence="9" type="ORF">LCGC14_0682160</name>
</gene>
<accession>A0A0F9TVZ3</accession>
<reference evidence="9" key="1">
    <citation type="journal article" date="2015" name="Nature">
        <title>Complex archaea that bridge the gap between prokaryotes and eukaryotes.</title>
        <authorList>
            <person name="Spang A."/>
            <person name="Saw J.H."/>
            <person name="Jorgensen S.L."/>
            <person name="Zaremba-Niedzwiedzka K."/>
            <person name="Martijn J."/>
            <person name="Lind A.E."/>
            <person name="van Eijk R."/>
            <person name="Schleper C."/>
            <person name="Guy L."/>
            <person name="Ettema T.J."/>
        </authorList>
    </citation>
    <scope>NUCLEOTIDE SEQUENCE</scope>
</reference>
<feature type="transmembrane region" description="Helical" evidence="7">
    <location>
        <begin position="304"/>
        <end position="325"/>
    </location>
</feature>
<evidence type="ECO:0000256" key="2">
    <source>
        <dbReference type="ARBA" id="ARBA00022475"/>
    </source>
</evidence>
<comment type="caution">
    <text evidence="9">The sequence shown here is derived from an EMBL/GenBank/DDBJ whole genome shotgun (WGS) entry which is preliminary data.</text>
</comment>
<feature type="transmembrane region" description="Helical" evidence="7">
    <location>
        <begin position="20"/>
        <end position="40"/>
    </location>
</feature>
<dbReference type="PANTHER" id="PTHR32309">
    <property type="entry name" value="TYROSINE-PROTEIN KINASE"/>
    <property type="match status" value="1"/>
</dbReference>
<feature type="domain" description="Polysaccharide chain length determinant N-terminal" evidence="8">
    <location>
        <begin position="4"/>
        <end position="53"/>
    </location>
</feature>
<name>A0A0F9TVZ3_9ZZZZ</name>
<evidence type="ECO:0000313" key="9">
    <source>
        <dbReference type="EMBL" id="KKN45533.1"/>
    </source>
</evidence>
<dbReference type="AlphaFoldDB" id="A0A0F9TVZ3"/>
<dbReference type="InterPro" id="IPR003856">
    <property type="entry name" value="LPS_length_determ_N"/>
</dbReference>
<feature type="coiled-coil region" evidence="6">
    <location>
        <begin position="148"/>
        <end position="182"/>
    </location>
</feature>
<organism evidence="9">
    <name type="scientific">marine sediment metagenome</name>
    <dbReference type="NCBI Taxonomy" id="412755"/>
    <lineage>
        <taxon>unclassified sequences</taxon>
        <taxon>metagenomes</taxon>
        <taxon>ecological metagenomes</taxon>
    </lineage>
</organism>
<evidence type="ECO:0000256" key="4">
    <source>
        <dbReference type="ARBA" id="ARBA00022989"/>
    </source>
</evidence>
<keyword evidence="4 7" id="KW-1133">Transmembrane helix</keyword>
<keyword evidence="5 7" id="KW-0472">Membrane</keyword>
<dbReference type="PANTHER" id="PTHR32309:SF13">
    <property type="entry name" value="FERRIC ENTEROBACTIN TRANSPORT PROTEIN FEPE"/>
    <property type="match status" value="1"/>
</dbReference>
<proteinExistence type="predicted"/>
<protein>
    <recommendedName>
        <fullName evidence="8">Polysaccharide chain length determinant N-terminal domain-containing protein</fullName>
    </recommendedName>
</protein>
<evidence type="ECO:0000256" key="3">
    <source>
        <dbReference type="ARBA" id="ARBA00022692"/>
    </source>
</evidence>
<evidence type="ECO:0000259" key="8">
    <source>
        <dbReference type="Pfam" id="PF02706"/>
    </source>
</evidence>
<feature type="coiled-coil region" evidence="6">
    <location>
        <begin position="242"/>
        <end position="276"/>
    </location>
</feature>
<dbReference type="GO" id="GO:0004713">
    <property type="term" value="F:protein tyrosine kinase activity"/>
    <property type="evidence" value="ECO:0007669"/>
    <property type="project" value="TreeGrafter"/>
</dbReference>
<dbReference type="GO" id="GO:0005886">
    <property type="term" value="C:plasma membrane"/>
    <property type="evidence" value="ECO:0007669"/>
    <property type="project" value="UniProtKB-SubCell"/>
</dbReference>
<evidence type="ECO:0000256" key="6">
    <source>
        <dbReference type="SAM" id="Coils"/>
    </source>
</evidence>